<dbReference type="RefSeq" id="WP_163084109.1">
    <property type="nucleotide sequence ID" value="NZ_JAAAWN010000004.1"/>
</dbReference>
<comment type="caution">
    <text evidence="2">The sequence shown here is derived from an EMBL/GenBank/DDBJ whole genome shotgun (WGS) entry which is preliminary data.</text>
</comment>
<dbReference type="SUPFAM" id="SSF56935">
    <property type="entry name" value="Porins"/>
    <property type="match status" value="1"/>
</dbReference>
<evidence type="ECO:0000256" key="1">
    <source>
        <dbReference type="SAM" id="SignalP"/>
    </source>
</evidence>
<name>A0A7X5LKR7_9ALTE</name>
<keyword evidence="3" id="KW-1185">Reference proteome</keyword>
<dbReference type="AlphaFoldDB" id="A0A7X5LKR7"/>
<accession>A0A7X5LKR7</accession>
<organism evidence="2 3">
    <name type="scientific">Alteromonas profundi</name>
    <dbReference type="NCBI Taxonomy" id="2696062"/>
    <lineage>
        <taxon>Bacteria</taxon>
        <taxon>Pseudomonadati</taxon>
        <taxon>Pseudomonadota</taxon>
        <taxon>Gammaproteobacteria</taxon>
        <taxon>Alteromonadales</taxon>
        <taxon>Alteromonadaceae</taxon>
        <taxon>Alteromonas/Salinimonas group</taxon>
        <taxon>Alteromonas</taxon>
    </lineage>
</organism>
<sequence length="395" mass="45351">MNRLSTLAIMAMLTLAAGHVNAQDTSRLNWHGYISQGLTQSIDGDFITSDNQITGELTEIGLNGLYQISSNVSVAGQVVYLDGGNRFKQGSRLDYLFIDWTIPDLAGWQAQIHLGRFKNRHWLYSVTRDVPQTRDTAVLPQSVYFDSFRDVALGSNGVQTSFTKYTDSSIWQVNWGYGRSELGDDQRDFFLGSDAKGEIEQDFVHQFSVYWQPSSMNWKLGVSLLESDFSYTPSEEDVRIAGESNIRRFMLSMQYFSENWEFSSELLREIQDIRGAFAPNYYDKRIGEGGFVQFRYLFSNEFSGLVGYDTYVNDVDDRNGKGLEAQTFGQIPAYFAYMDTTTVGLRWDIAPRWRLQAEHHWVEGANRVVSLLDPSIGTNTDKHWRMWSVQLMYWF</sequence>
<protein>
    <recommendedName>
        <fullName evidence="4">Porin</fullName>
    </recommendedName>
</protein>
<dbReference type="EMBL" id="JAAAWN010000004">
    <property type="protein sequence ID" value="NDV90520.1"/>
    <property type="molecule type" value="Genomic_DNA"/>
</dbReference>
<dbReference type="Proteomes" id="UP000470213">
    <property type="component" value="Unassembled WGS sequence"/>
</dbReference>
<keyword evidence="1" id="KW-0732">Signal</keyword>
<feature type="signal peptide" evidence="1">
    <location>
        <begin position="1"/>
        <end position="22"/>
    </location>
</feature>
<feature type="chain" id="PRO_5031180441" description="Porin" evidence="1">
    <location>
        <begin position="23"/>
        <end position="395"/>
    </location>
</feature>
<proteinExistence type="predicted"/>
<evidence type="ECO:0000313" key="3">
    <source>
        <dbReference type="Proteomes" id="UP000470213"/>
    </source>
</evidence>
<evidence type="ECO:0008006" key="4">
    <source>
        <dbReference type="Google" id="ProtNLM"/>
    </source>
</evidence>
<evidence type="ECO:0000313" key="2">
    <source>
        <dbReference type="EMBL" id="NDV90520.1"/>
    </source>
</evidence>
<reference evidence="2 3" key="1">
    <citation type="submission" date="2020-01" db="EMBL/GenBank/DDBJ databases">
        <authorList>
            <person name="Chen J."/>
            <person name="Zhu S."/>
            <person name="Yang J."/>
        </authorList>
    </citation>
    <scope>NUCLEOTIDE SEQUENCE [LARGE SCALE GENOMIC DNA]</scope>
    <source>
        <strain evidence="2 3">345S023</strain>
    </source>
</reference>
<gene>
    <name evidence="2" type="ORF">GTH32_04820</name>
</gene>